<sequence>MARAVVELFRPGKRDNELHRQIITFSASHDYRTVRIYGYYPVIVEKKDMQYYRHPIHEFNFTASEGNENWTAYRFTKDIYDLWMPAHL</sequence>
<dbReference type="InterPro" id="IPR057684">
    <property type="entry name" value="DUF7924"/>
</dbReference>
<name>A0A9P8N6M1_9HYPO</name>
<dbReference type="Pfam" id="PF25545">
    <property type="entry name" value="DUF7924"/>
    <property type="match status" value="1"/>
</dbReference>
<evidence type="ECO:0000313" key="3">
    <source>
        <dbReference type="Proteomes" id="UP000824596"/>
    </source>
</evidence>
<dbReference type="PANTHER" id="PTHR42470">
    <property type="entry name" value="VAST DOMAIN-CONTAINING PROTEIN"/>
    <property type="match status" value="1"/>
</dbReference>
<dbReference type="GeneID" id="68351287"/>
<dbReference type="OrthoDB" id="5132737at2759"/>
<dbReference type="Proteomes" id="UP000824596">
    <property type="component" value="Unassembled WGS sequence"/>
</dbReference>
<feature type="domain" description="DUF7924" evidence="1">
    <location>
        <begin position="2"/>
        <end position="88"/>
    </location>
</feature>
<proteinExistence type="predicted"/>
<protein>
    <recommendedName>
        <fullName evidence="1">DUF7924 domain-containing protein</fullName>
    </recommendedName>
</protein>
<evidence type="ECO:0000313" key="2">
    <source>
        <dbReference type="EMBL" id="KAH0966749.1"/>
    </source>
</evidence>
<dbReference type="EMBL" id="JAIZPD010000002">
    <property type="protein sequence ID" value="KAH0966749.1"/>
    <property type="molecule type" value="Genomic_DNA"/>
</dbReference>
<reference evidence="2" key="1">
    <citation type="submission" date="2021-09" db="EMBL/GenBank/DDBJ databases">
        <title>A high-quality genome of the endoparasitic fungus Hirsutella rhossiliensis with a comparison of Hirsutella genomes reveals transposable elements contributing to genome size variation.</title>
        <authorList>
            <person name="Lin R."/>
            <person name="Jiao Y."/>
            <person name="Sun X."/>
            <person name="Ling J."/>
            <person name="Xie B."/>
            <person name="Cheng X."/>
        </authorList>
    </citation>
    <scope>NUCLEOTIDE SEQUENCE</scope>
    <source>
        <strain evidence="2">HR02</strain>
    </source>
</reference>
<gene>
    <name evidence="2" type="ORF">HRG_02158</name>
</gene>
<organism evidence="2 3">
    <name type="scientific">Hirsutella rhossiliensis</name>
    <dbReference type="NCBI Taxonomy" id="111463"/>
    <lineage>
        <taxon>Eukaryota</taxon>
        <taxon>Fungi</taxon>
        <taxon>Dikarya</taxon>
        <taxon>Ascomycota</taxon>
        <taxon>Pezizomycotina</taxon>
        <taxon>Sordariomycetes</taxon>
        <taxon>Hypocreomycetidae</taxon>
        <taxon>Hypocreales</taxon>
        <taxon>Ophiocordycipitaceae</taxon>
        <taxon>Hirsutella</taxon>
    </lineage>
</organism>
<evidence type="ECO:0000259" key="1">
    <source>
        <dbReference type="Pfam" id="PF25545"/>
    </source>
</evidence>
<dbReference type="PANTHER" id="PTHR42470:SF2">
    <property type="match status" value="1"/>
</dbReference>
<dbReference type="AlphaFoldDB" id="A0A9P8N6M1"/>
<keyword evidence="3" id="KW-1185">Reference proteome</keyword>
<dbReference type="RefSeq" id="XP_044724262.1">
    <property type="nucleotide sequence ID" value="XM_044860629.1"/>
</dbReference>
<comment type="caution">
    <text evidence="2">The sequence shown here is derived from an EMBL/GenBank/DDBJ whole genome shotgun (WGS) entry which is preliminary data.</text>
</comment>
<accession>A0A9P8N6M1</accession>